<feature type="transmembrane region" description="Helical" evidence="8">
    <location>
        <begin position="30"/>
        <end position="47"/>
    </location>
</feature>
<keyword evidence="3" id="KW-1003">Cell membrane</keyword>
<feature type="transmembrane region" description="Helical" evidence="8">
    <location>
        <begin position="154"/>
        <end position="172"/>
    </location>
</feature>
<feature type="transmembrane region" description="Helical" evidence="8">
    <location>
        <begin position="88"/>
        <end position="107"/>
    </location>
</feature>
<gene>
    <name evidence="11" type="ORF">GCM10011354_13200</name>
</gene>
<organism evidence="11 12">
    <name type="scientific">Egicoccus halophilus</name>
    <dbReference type="NCBI Taxonomy" id="1670830"/>
    <lineage>
        <taxon>Bacteria</taxon>
        <taxon>Bacillati</taxon>
        <taxon>Actinomycetota</taxon>
        <taxon>Nitriliruptoria</taxon>
        <taxon>Egicoccales</taxon>
        <taxon>Egicoccaceae</taxon>
        <taxon>Egicoccus</taxon>
    </lineage>
</organism>
<dbReference type="NCBIfam" id="NF009159">
    <property type="entry name" value="PRK12504.1"/>
    <property type="match status" value="1"/>
</dbReference>
<dbReference type="Pfam" id="PF13244">
    <property type="entry name" value="MbhD"/>
    <property type="match status" value="1"/>
</dbReference>
<feature type="region of interest" description="Disordered" evidence="7">
    <location>
        <begin position="176"/>
        <end position="216"/>
    </location>
</feature>
<accession>A0A8J3ETI4</accession>
<evidence type="ECO:0000256" key="4">
    <source>
        <dbReference type="ARBA" id="ARBA00022692"/>
    </source>
</evidence>
<evidence type="ECO:0000313" key="12">
    <source>
        <dbReference type="Proteomes" id="UP000650511"/>
    </source>
</evidence>
<dbReference type="EMBL" id="BMHA01000004">
    <property type="protein sequence ID" value="GGI05258.1"/>
    <property type="molecule type" value="Genomic_DNA"/>
</dbReference>
<comment type="caution">
    <text evidence="11">The sequence shown here is derived from an EMBL/GenBank/DDBJ whole genome shotgun (WGS) entry which is preliminary data.</text>
</comment>
<feature type="transmembrane region" description="Helical" evidence="8">
    <location>
        <begin position="53"/>
        <end position="76"/>
    </location>
</feature>
<evidence type="ECO:0000313" key="11">
    <source>
        <dbReference type="EMBL" id="GGI05258.1"/>
    </source>
</evidence>
<reference evidence="11" key="1">
    <citation type="journal article" date="2014" name="Int. J. Syst. Evol. Microbiol.">
        <title>Complete genome sequence of Corynebacterium casei LMG S-19264T (=DSM 44701T), isolated from a smear-ripened cheese.</title>
        <authorList>
            <consortium name="US DOE Joint Genome Institute (JGI-PGF)"/>
            <person name="Walter F."/>
            <person name="Albersmeier A."/>
            <person name="Kalinowski J."/>
            <person name="Ruckert C."/>
        </authorList>
    </citation>
    <scope>NUCLEOTIDE SEQUENCE</scope>
    <source>
        <strain evidence="11">CGMCC 1.14988</strain>
    </source>
</reference>
<dbReference type="OrthoDB" id="2085045at2"/>
<dbReference type="RefSeq" id="WP_130649429.1">
    <property type="nucleotide sequence ID" value="NZ_BMHA01000004.1"/>
</dbReference>
<keyword evidence="4 8" id="KW-0812">Transmembrane</keyword>
<feature type="compositionally biased region" description="Acidic residues" evidence="7">
    <location>
        <begin position="207"/>
        <end position="216"/>
    </location>
</feature>
<evidence type="ECO:0000256" key="2">
    <source>
        <dbReference type="ARBA" id="ARBA00022448"/>
    </source>
</evidence>
<dbReference type="InterPro" id="IPR025383">
    <property type="entry name" value="MrpA_C/MbhD"/>
</dbReference>
<evidence type="ECO:0000256" key="3">
    <source>
        <dbReference type="ARBA" id="ARBA00022475"/>
    </source>
</evidence>
<evidence type="ECO:0000256" key="5">
    <source>
        <dbReference type="ARBA" id="ARBA00022989"/>
    </source>
</evidence>
<evidence type="ECO:0000256" key="6">
    <source>
        <dbReference type="ARBA" id="ARBA00023136"/>
    </source>
</evidence>
<dbReference type="Proteomes" id="UP000650511">
    <property type="component" value="Unassembled WGS sequence"/>
</dbReference>
<evidence type="ECO:0000259" key="10">
    <source>
        <dbReference type="Pfam" id="PF20501"/>
    </source>
</evidence>
<keyword evidence="12" id="KW-1185">Reference proteome</keyword>
<sequence>MIVPLDIVLFVILIATAFLALHVKDLLAAVGLLSAYSLFAALLFAGLSALDVALVEAALGAGLTGVLFIAAILATTRRSAPRTDSRRRLVVIPLILGFVGLMLYASVDLPDRGDPDAPAHQGVATAYIEGSLEQTQTPNVVTAILADYRSQDTLGETLVIVTAALSAALVLVRRGDDEDEDEVAVGSTDARDGTGPTGGPVPTDDAGPTDDVEGER</sequence>
<comment type="subcellular location">
    <subcellularLocation>
        <location evidence="1">Cell membrane</location>
        <topology evidence="1">Multi-pass membrane protein</topology>
    </subcellularLocation>
</comment>
<dbReference type="AlphaFoldDB" id="A0A8J3ETI4"/>
<evidence type="ECO:0000256" key="1">
    <source>
        <dbReference type="ARBA" id="ARBA00004651"/>
    </source>
</evidence>
<feature type="domain" description="MrpA C-terminal/MbhE" evidence="10">
    <location>
        <begin position="118"/>
        <end position="174"/>
    </location>
</feature>
<keyword evidence="6 8" id="KW-0472">Membrane</keyword>
<protein>
    <recommendedName>
        <fullName evidence="13">Multicomponent Na+:H+ antiporter subunit B</fullName>
    </recommendedName>
</protein>
<feature type="domain" description="MrpA C-terminal/MbhD" evidence="9">
    <location>
        <begin position="11"/>
        <end position="74"/>
    </location>
</feature>
<dbReference type="InterPro" id="IPR046806">
    <property type="entry name" value="MrpA_C/MbhE"/>
</dbReference>
<name>A0A8J3ETI4_9ACTN</name>
<dbReference type="PANTHER" id="PTHR43373:SF1">
    <property type="entry name" value="NA(+)_H(+) ANTIPORTER SUBUNIT A"/>
    <property type="match status" value="1"/>
</dbReference>
<keyword evidence="2" id="KW-0813">Transport</keyword>
<feature type="transmembrane region" description="Helical" evidence="8">
    <location>
        <begin position="6"/>
        <end position="23"/>
    </location>
</feature>
<dbReference type="GO" id="GO:0005886">
    <property type="term" value="C:plasma membrane"/>
    <property type="evidence" value="ECO:0007669"/>
    <property type="project" value="UniProtKB-SubCell"/>
</dbReference>
<evidence type="ECO:0000256" key="8">
    <source>
        <dbReference type="SAM" id="Phobius"/>
    </source>
</evidence>
<evidence type="ECO:0000256" key="7">
    <source>
        <dbReference type="SAM" id="MobiDB-lite"/>
    </source>
</evidence>
<dbReference type="InterPro" id="IPR050616">
    <property type="entry name" value="CPA3_Na-H_Antiporter_A"/>
</dbReference>
<evidence type="ECO:0008006" key="13">
    <source>
        <dbReference type="Google" id="ProtNLM"/>
    </source>
</evidence>
<evidence type="ECO:0000259" key="9">
    <source>
        <dbReference type="Pfam" id="PF13244"/>
    </source>
</evidence>
<dbReference type="PANTHER" id="PTHR43373">
    <property type="entry name" value="NA(+)/H(+) ANTIPORTER SUBUNIT"/>
    <property type="match status" value="1"/>
</dbReference>
<keyword evidence="5 8" id="KW-1133">Transmembrane helix</keyword>
<dbReference type="Pfam" id="PF20501">
    <property type="entry name" value="MbhE"/>
    <property type="match status" value="1"/>
</dbReference>
<proteinExistence type="predicted"/>
<reference evidence="11" key="2">
    <citation type="submission" date="2020-09" db="EMBL/GenBank/DDBJ databases">
        <authorList>
            <person name="Sun Q."/>
            <person name="Zhou Y."/>
        </authorList>
    </citation>
    <scope>NUCLEOTIDE SEQUENCE</scope>
    <source>
        <strain evidence="11">CGMCC 1.14988</strain>
    </source>
</reference>